<evidence type="ECO:0000259" key="1">
    <source>
        <dbReference type="Pfam" id="PF23961"/>
    </source>
</evidence>
<keyword evidence="3" id="KW-1185">Reference proteome</keyword>
<evidence type="ECO:0000313" key="2">
    <source>
        <dbReference type="EMBL" id="AMR57785.1"/>
    </source>
</evidence>
<protein>
    <recommendedName>
        <fullName evidence="1">Phage neck terminator protein gp12-like domain-containing protein</fullName>
    </recommendedName>
</protein>
<dbReference type="InterPro" id="IPR057087">
    <property type="entry name" value="Gp12-like"/>
</dbReference>
<dbReference type="Pfam" id="PF23961">
    <property type="entry name" value="Phage_tail_terminator_9"/>
    <property type="match status" value="1"/>
</dbReference>
<dbReference type="EMBL" id="KU130129">
    <property type="protein sequence ID" value="AMR57785.1"/>
    <property type="molecule type" value="Genomic_DNA"/>
</dbReference>
<reference evidence="2 3" key="1">
    <citation type="journal article" date="2016" name="Front. Microbiol.">
        <title>Characterization of Novel Bacteriophages for Biocontrol of Bacterial Blight in Leek Caused by Pseudomonas syringae pv. porri.</title>
        <authorList>
            <person name="Rombouts S."/>
            <person name="Lavigne R."/>
        </authorList>
    </citation>
    <scope>NUCLEOTIDE SEQUENCE [LARGE SCALE GENOMIC DNA]</scope>
</reference>
<dbReference type="Proteomes" id="UP000229945">
    <property type="component" value="Segment"/>
</dbReference>
<feature type="domain" description="Phage neck terminator protein gp12-like" evidence="1">
    <location>
        <begin position="6"/>
        <end position="170"/>
    </location>
</feature>
<sequence>MINIYQDLEDCLYNIVEAIHPDWKILFAYTNAAEPVNPYLVIDVRKLTPIGREYSSTPTFGEDGFRLTQTTIQDHEATVRFEFIGKYNDQTSVSEMAQLLQIELRSATGYELQSINRLSLYNLSTLRRLPLPRETDMYMIYQLDCVFAYAAVLKTEQDYTLGLDINGVYHDANQPPDYTIKTHLEITPTN</sequence>
<dbReference type="NCBIfam" id="NF047498">
    <property type="entry name" value="LIC_12616_fam"/>
    <property type="match status" value="1"/>
</dbReference>
<accession>A0A142IEY0</accession>
<name>A0A142IEY0_9CAUD</name>
<evidence type="ECO:0000313" key="3">
    <source>
        <dbReference type="Proteomes" id="UP000229945"/>
    </source>
</evidence>
<organism evidence="2 3">
    <name type="scientific">Pseudomonas phage vB_PsyM_KIL4</name>
    <dbReference type="NCBI Taxonomy" id="1777069"/>
    <lineage>
        <taxon>Viruses</taxon>
        <taxon>Duplodnaviria</taxon>
        <taxon>Heunggongvirae</taxon>
        <taxon>Uroviricota</taxon>
        <taxon>Caudoviricetes</taxon>
        <taxon>Vandenendeviridae</taxon>
        <taxon>Gorskivirinae</taxon>
        <taxon>Flaumdravirus</taxon>
        <taxon>Flaumdravirus KIL2</taxon>
    </lineage>
</organism>
<proteinExistence type="predicted"/>
<gene>
    <name evidence="2" type="ORF">vB_PsyM_KIL4_0061</name>
</gene>